<reference evidence="2" key="1">
    <citation type="submission" date="2021-09" db="EMBL/GenBank/DDBJ databases">
        <title>The genome of Mauremys mutica provides insights into the evolution of semi-aquatic lifestyle.</title>
        <authorList>
            <person name="Gong S."/>
            <person name="Gao Y."/>
        </authorList>
    </citation>
    <scope>NUCLEOTIDE SEQUENCE</scope>
    <source>
        <strain evidence="2">MM-2020</strain>
        <tissue evidence="2">Muscle</tissue>
    </source>
</reference>
<feature type="region of interest" description="Disordered" evidence="1">
    <location>
        <begin position="36"/>
        <end position="58"/>
    </location>
</feature>
<dbReference type="EMBL" id="JAHDVG010000465">
    <property type="protein sequence ID" value="KAH1183840.1"/>
    <property type="molecule type" value="Genomic_DNA"/>
</dbReference>
<dbReference type="Proteomes" id="UP000827986">
    <property type="component" value="Unassembled WGS sequence"/>
</dbReference>
<accession>A0A9D4B814</accession>
<proteinExistence type="predicted"/>
<dbReference type="AlphaFoldDB" id="A0A9D4B814"/>
<sequence length="144" mass="15174">MDSSKTPDQSPKVIRTLPCLGPVYLVLTHTGLPGPKPSSASLSPLGRESHSQTLPPGAGSLDNVSLHASKLPWCLRVFPALVSYSQPFLPGATPLVSGSSLQELSHSLHSVSCRHTPFFFLQLPAALIGDLSDPCSGTVCLLSY</sequence>
<evidence type="ECO:0000256" key="1">
    <source>
        <dbReference type="SAM" id="MobiDB-lite"/>
    </source>
</evidence>
<gene>
    <name evidence="2" type="ORF">KIL84_014456</name>
</gene>
<evidence type="ECO:0000313" key="3">
    <source>
        <dbReference type="Proteomes" id="UP000827986"/>
    </source>
</evidence>
<keyword evidence="3" id="KW-1185">Reference proteome</keyword>
<name>A0A9D4B814_9SAUR</name>
<protein>
    <submittedName>
        <fullName evidence="2">Uncharacterized protein</fullName>
    </submittedName>
</protein>
<comment type="caution">
    <text evidence="2">The sequence shown here is derived from an EMBL/GenBank/DDBJ whole genome shotgun (WGS) entry which is preliminary data.</text>
</comment>
<organism evidence="2 3">
    <name type="scientific">Mauremys mutica</name>
    <name type="common">yellowpond turtle</name>
    <dbReference type="NCBI Taxonomy" id="74926"/>
    <lineage>
        <taxon>Eukaryota</taxon>
        <taxon>Metazoa</taxon>
        <taxon>Chordata</taxon>
        <taxon>Craniata</taxon>
        <taxon>Vertebrata</taxon>
        <taxon>Euteleostomi</taxon>
        <taxon>Archelosauria</taxon>
        <taxon>Testudinata</taxon>
        <taxon>Testudines</taxon>
        <taxon>Cryptodira</taxon>
        <taxon>Durocryptodira</taxon>
        <taxon>Testudinoidea</taxon>
        <taxon>Geoemydidae</taxon>
        <taxon>Geoemydinae</taxon>
        <taxon>Mauremys</taxon>
    </lineage>
</organism>
<evidence type="ECO:0000313" key="2">
    <source>
        <dbReference type="EMBL" id="KAH1183840.1"/>
    </source>
</evidence>